<sequence length="269" mass="31462">MHEKIPPNVSLKFAIHFVEIPKFVKVSGSGRHLSVSVKCTSSRNIPIKMSKLDSMHGFLVPKYTLHDFDDGEESKVIRMIFRLSKVPFDFKHVQRDDYILEDYPYFALPMLEMNDRKYGSVVSICRHLAWRYNLSGKTAYDDALVDDIAESVFEIRMQVKNWIDHIEHAPEHACDEVCTRNDAHLPLTARLFPALERRLQATNTSWLVGHTMTWLDLLVACLVNPIIYHRPKLMDKFPLLYLHNEKIAHHDDLLGLLYRVRQREVHFKN</sequence>
<dbReference type="InterPro" id="IPR036282">
    <property type="entry name" value="Glutathione-S-Trfase_C_sf"/>
</dbReference>
<keyword evidence="4" id="KW-1185">Reference proteome</keyword>
<dbReference type="EMBL" id="CADEPM010000001">
    <property type="protein sequence ID" value="CAB3398299.1"/>
    <property type="molecule type" value="Genomic_DNA"/>
</dbReference>
<dbReference type="FunFam" id="3.40.30.10:FF:000310">
    <property type="entry name" value="Predicted protein"/>
    <property type="match status" value="1"/>
</dbReference>
<name>A0A8S1EFK2_9PELO</name>
<reference evidence="3 4" key="1">
    <citation type="submission" date="2020-04" db="EMBL/GenBank/DDBJ databases">
        <authorList>
            <person name="Laetsch R D."/>
            <person name="Stevens L."/>
            <person name="Kumar S."/>
            <person name="Blaxter L. M."/>
        </authorList>
    </citation>
    <scope>NUCLEOTIDE SEQUENCE [LARGE SCALE GENOMIC DNA]</scope>
</reference>
<evidence type="ECO:0000313" key="3">
    <source>
        <dbReference type="EMBL" id="CAB3398299.1"/>
    </source>
</evidence>
<dbReference type="Proteomes" id="UP000494206">
    <property type="component" value="Unassembled WGS sequence"/>
</dbReference>
<feature type="domain" description="GST N-terminal" evidence="1">
    <location>
        <begin position="61"/>
        <end position="136"/>
    </location>
</feature>
<dbReference type="SUPFAM" id="SSF47616">
    <property type="entry name" value="GST C-terminal domain-like"/>
    <property type="match status" value="1"/>
</dbReference>
<dbReference type="AlphaFoldDB" id="A0A8S1EFK2"/>
<dbReference type="Gene3D" id="1.20.1050.10">
    <property type="match status" value="1"/>
</dbReference>
<comment type="caution">
    <text evidence="3">The sequence shown here is derived from an EMBL/GenBank/DDBJ whole genome shotgun (WGS) entry which is preliminary data.</text>
</comment>
<dbReference type="InterPro" id="IPR036249">
    <property type="entry name" value="Thioredoxin-like_sf"/>
</dbReference>
<evidence type="ECO:0000259" key="1">
    <source>
        <dbReference type="PROSITE" id="PS50404"/>
    </source>
</evidence>
<dbReference type="InterPro" id="IPR004046">
    <property type="entry name" value="GST_C"/>
</dbReference>
<dbReference type="SUPFAM" id="SSF52833">
    <property type="entry name" value="Thioredoxin-like"/>
    <property type="match status" value="1"/>
</dbReference>
<dbReference type="PANTHER" id="PTHR11571:SF256">
    <property type="entry name" value="GST C-TERMINAL DOMAIN-CONTAINING PROTEIN-RELATED"/>
    <property type="match status" value="1"/>
</dbReference>
<accession>A0A8S1EFK2</accession>
<dbReference type="InterPro" id="IPR004045">
    <property type="entry name" value="Glutathione_S-Trfase_N"/>
</dbReference>
<dbReference type="InterPro" id="IPR050213">
    <property type="entry name" value="GST_superfamily"/>
</dbReference>
<dbReference type="OrthoDB" id="414243at2759"/>
<dbReference type="PANTHER" id="PTHR11571">
    <property type="entry name" value="GLUTATHIONE S-TRANSFERASE"/>
    <property type="match status" value="1"/>
</dbReference>
<gene>
    <name evidence="3" type="ORF">CBOVIS_LOCUS1586</name>
</gene>
<organism evidence="3 4">
    <name type="scientific">Caenorhabditis bovis</name>
    <dbReference type="NCBI Taxonomy" id="2654633"/>
    <lineage>
        <taxon>Eukaryota</taxon>
        <taxon>Metazoa</taxon>
        <taxon>Ecdysozoa</taxon>
        <taxon>Nematoda</taxon>
        <taxon>Chromadorea</taxon>
        <taxon>Rhabditida</taxon>
        <taxon>Rhabditina</taxon>
        <taxon>Rhabditomorpha</taxon>
        <taxon>Rhabditoidea</taxon>
        <taxon>Rhabditidae</taxon>
        <taxon>Peloderinae</taxon>
        <taxon>Caenorhabditis</taxon>
    </lineage>
</organism>
<dbReference type="Pfam" id="PF13417">
    <property type="entry name" value="GST_N_3"/>
    <property type="match status" value="1"/>
</dbReference>
<dbReference type="GO" id="GO:0006749">
    <property type="term" value="P:glutathione metabolic process"/>
    <property type="evidence" value="ECO:0007669"/>
    <property type="project" value="TreeGrafter"/>
</dbReference>
<dbReference type="PROSITE" id="PS50405">
    <property type="entry name" value="GST_CTER"/>
    <property type="match status" value="1"/>
</dbReference>
<dbReference type="PROSITE" id="PS50404">
    <property type="entry name" value="GST_NTER"/>
    <property type="match status" value="1"/>
</dbReference>
<feature type="domain" description="GST C-terminal" evidence="2">
    <location>
        <begin position="138"/>
        <end position="267"/>
    </location>
</feature>
<proteinExistence type="predicted"/>
<evidence type="ECO:0000259" key="2">
    <source>
        <dbReference type="PROSITE" id="PS50405"/>
    </source>
</evidence>
<protein>
    <recommendedName>
        <fullName evidence="5">GST C-terminal domain-containing protein</fullName>
    </recommendedName>
</protein>
<evidence type="ECO:0000313" key="4">
    <source>
        <dbReference type="Proteomes" id="UP000494206"/>
    </source>
</evidence>
<dbReference type="Pfam" id="PF14497">
    <property type="entry name" value="GST_C_3"/>
    <property type="match status" value="1"/>
</dbReference>
<evidence type="ECO:0008006" key="5">
    <source>
        <dbReference type="Google" id="ProtNLM"/>
    </source>
</evidence>
<dbReference type="InterPro" id="IPR010987">
    <property type="entry name" value="Glutathione-S-Trfase_C-like"/>
</dbReference>
<dbReference type="Gene3D" id="3.40.30.10">
    <property type="entry name" value="Glutaredoxin"/>
    <property type="match status" value="1"/>
</dbReference>
<dbReference type="GO" id="GO:0004364">
    <property type="term" value="F:glutathione transferase activity"/>
    <property type="evidence" value="ECO:0007669"/>
    <property type="project" value="UniProtKB-ARBA"/>
</dbReference>